<name>A0ABT3ZGG9_9HYPH</name>
<evidence type="ECO:0000256" key="1">
    <source>
        <dbReference type="SAM" id="MobiDB-lite"/>
    </source>
</evidence>
<evidence type="ECO:0000313" key="3">
    <source>
        <dbReference type="Proteomes" id="UP001073227"/>
    </source>
</evidence>
<accession>A0ABT3ZGG9</accession>
<evidence type="ECO:0000313" key="2">
    <source>
        <dbReference type="EMBL" id="MCY0150902.1"/>
    </source>
</evidence>
<feature type="compositionally biased region" description="Basic and acidic residues" evidence="1">
    <location>
        <begin position="32"/>
        <end position="53"/>
    </location>
</feature>
<reference evidence="2" key="1">
    <citation type="submission" date="2022-10" db="EMBL/GenBank/DDBJ databases">
        <title>Hoeflea sp. G2-23, isolated from marine algae.</title>
        <authorList>
            <person name="Kristyanto S."/>
            <person name="Kim J.M."/>
            <person name="Jeon C.O."/>
        </authorList>
    </citation>
    <scope>NUCLEOTIDE SEQUENCE</scope>
    <source>
        <strain evidence="2">G2-23</strain>
    </source>
</reference>
<proteinExistence type="predicted"/>
<protein>
    <submittedName>
        <fullName evidence="2">Uncharacterized protein</fullName>
    </submittedName>
</protein>
<feature type="region of interest" description="Disordered" evidence="1">
    <location>
        <begin position="1"/>
        <end position="53"/>
    </location>
</feature>
<organism evidence="2 3">
    <name type="scientific">Hoeflea algicola</name>
    <dbReference type="NCBI Taxonomy" id="2983763"/>
    <lineage>
        <taxon>Bacteria</taxon>
        <taxon>Pseudomonadati</taxon>
        <taxon>Pseudomonadota</taxon>
        <taxon>Alphaproteobacteria</taxon>
        <taxon>Hyphomicrobiales</taxon>
        <taxon>Rhizobiaceae</taxon>
        <taxon>Hoeflea</taxon>
    </lineage>
</organism>
<feature type="compositionally biased region" description="Basic and acidic residues" evidence="1">
    <location>
        <begin position="1"/>
        <end position="20"/>
    </location>
</feature>
<gene>
    <name evidence="2" type="ORF">OEG84_25180</name>
</gene>
<dbReference type="Proteomes" id="UP001073227">
    <property type="component" value="Unassembled WGS sequence"/>
</dbReference>
<sequence>MAKRDHWTPEQREAERVKNRERMKRKYAAMTPEERHAEVVRRKERETQKAKNDAHWAMVKARNRAQVIRRYYQSRSDDHEFWSKRKSYLARWRKERLIDEEFEAFMARIGKDQ</sequence>
<dbReference type="EMBL" id="JAOVZR010000004">
    <property type="protein sequence ID" value="MCY0150902.1"/>
    <property type="molecule type" value="Genomic_DNA"/>
</dbReference>
<dbReference type="RefSeq" id="WP_267656646.1">
    <property type="nucleotide sequence ID" value="NZ_JAOVZR010000004.1"/>
</dbReference>
<comment type="caution">
    <text evidence="2">The sequence shown here is derived from an EMBL/GenBank/DDBJ whole genome shotgun (WGS) entry which is preliminary data.</text>
</comment>
<keyword evidence="3" id="KW-1185">Reference proteome</keyword>